<keyword evidence="2" id="KW-0472">Membrane</keyword>
<feature type="region of interest" description="Disordered" evidence="1">
    <location>
        <begin position="34"/>
        <end position="82"/>
    </location>
</feature>
<evidence type="ECO:0000256" key="1">
    <source>
        <dbReference type="SAM" id="MobiDB-lite"/>
    </source>
</evidence>
<feature type="compositionally biased region" description="Polar residues" evidence="1">
    <location>
        <begin position="58"/>
        <end position="82"/>
    </location>
</feature>
<keyword evidence="2" id="KW-0812">Transmembrane</keyword>
<proteinExistence type="predicted"/>
<feature type="chain" id="PRO_5042008903" evidence="3">
    <location>
        <begin position="25"/>
        <end position="116"/>
    </location>
</feature>
<accession>A0AAC9QVT5</accession>
<protein>
    <submittedName>
        <fullName evidence="4">Uncharacterized protein</fullName>
    </submittedName>
</protein>
<evidence type="ECO:0000313" key="4">
    <source>
        <dbReference type="EMBL" id="ARD66541.1"/>
    </source>
</evidence>
<sequence length="116" mass="12219">MKKLLSILALLLVLTASLSAPVLADEVRGTELQLIVTETPTPTPEPTVTPAPTPPENSAPQESPLTENPVQTEVRNPVTGNPMTLKEIGVVGMAVAALILTVCMAAAQHKKKIHVK</sequence>
<organism evidence="4 5">
    <name type="scientific">Eubacterium limosum</name>
    <dbReference type="NCBI Taxonomy" id="1736"/>
    <lineage>
        <taxon>Bacteria</taxon>
        <taxon>Bacillati</taxon>
        <taxon>Bacillota</taxon>
        <taxon>Clostridia</taxon>
        <taxon>Eubacteriales</taxon>
        <taxon>Eubacteriaceae</taxon>
        <taxon>Eubacterium</taxon>
    </lineage>
</organism>
<evidence type="ECO:0000313" key="5">
    <source>
        <dbReference type="Proteomes" id="UP000192391"/>
    </source>
</evidence>
<dbReference type="RefSeq" id="WP_038350699.1">
    <property type="nucleotide sequence ID" value="NZ_CP019962.1"/>
</dbReference>
<dbReference type="AlphaFoldDB" id="A0AAC9QVT5"/>
<keyword evidence="3" id="KW-0732">Signal</keyword>
<dbReference type="EMBL" id="CP019962">
    <property type="protein sequence ID" value="ARD66541.1"/>
    <property type="molecule type" value="Genomic_DNA"/>
</dbReference>
<keyword evidence="2" id="KW-1133">Transmembrane helix</keyword>
<dbReference type="Proteomes" id="UP000192391">
    <property type="component" value="Chromosome"/>
</dbReference>
<feature type="compositionally biased region" description="Pro residues" evidence="1">
    <location>
        <begin position="41"/>
        <end position="57"/>
    </location>
</feature>
<feature type="transmembrane region" description="Helical" evidence="2">
    <location>
        <begin position="88"/>
        <end position="107"/>
    </location>
</feature>
<reference evidence="5" key="1">
    <citation type="journal article" date="2017" name="Sci. Rep.">
        <title>Determination of the Genome and Primary Transcriptome of Syngas Fermenting Eubacterium limosum ATCC 8486.</title>
        <authorList>
            <person name="Song Y."/>
            <person name="Shin J."/>
            <person name="Jeong Y."/>
            <person name="Jin S."/>
            <person name="Lee J.K."/>
            <person name="Kim D.R."/>
            <person name="Kim S.C."/>
            <person name="Cho S."/>
            <person name="Cho B.K."/>
        </authorList>
    </citation>
    <scope>NUCLEOTIDE SEQUENCE [LARGE SCALE GENOMIC DNA]</scope>
    <source>
        <strain evidence="5">ATCC 8486</strain>
    </source>
</reference>
<evidence type="ECO:0000256" key="3">
    <source>
        <dbReference type="SAM" id="SignalP"/>
    </source>
</evidence>
<gene>
    <name evidence="4" type="ORF">B2M23_13800</name>
</gene>
<name>A0AAC9QVT5_EUBLI</name>
<dbReference type="KEGG" id="elim:B2M23_13800"/>
<feature type="signal peptide" evidence="3">
    <location>
        <begin position="1"/>
        <end position="24"/>
    </location>
</feature>
<evidence type="ECO:0000256" key="2">
    <source>
        <dbReference type="SAM" id="Phobius"/>
    </source>
</evidence>